<organism evidence="1 2">
    <name type="scientific">Melastoma candidum</name>
    <dbReference type="NCBI Taxonomy" id="119954"/>
    <lineage>
        <taxon>Eukaryota</taxon>
        <taxon>Viridiplantae</taxon>
        <taxon>Streptophyta</taxon>
        <taxon>Embryophyta</taxon>
        <taxon>Tracheophyta</taxon>
        <taxon>Spermatophyta</taxon>
        <taxon>Magnoliopsida</taxon>
        <taxon>eudicotyledons</taxon>
        <taxon>Gunneridae</taxon>
        <taxon>Pentapetalae</taxon>
        <taxon>rosids</taxon>
        <taxon>malvids</taxon>
        <taxon>Myrtales</taxon>
        <taxon>Melastomataceae</taxon>
        <taxon>Melastomatoideae</taxon>
        <taxon>Melastomateae</taxon>
        <taxon>Melastoma</taxon>
    </lineage>
</organism>
<proteinExistence type="predicted"/>
<reference evidence="2" key="1">
    <citation type="journal article" date="2023" name="Front. Plant Sci.">
        <title>Chromosomal-level genome assembly of Melastoma candidum provides insights into trichome evolution.</title>
        <authorList>
            <person name="Zhong Y."/>
            <person name="Wu W."/>
            <person name="Sun C."/>
            <person name="Zou P."/>
            <person name="Liu Y."/>
            <person name="Dai S."/>
            <person name="Zhou R."/>
        </authorList>
    </citation>
    <scope>NUCLEOTIDE SEQUENCE [LARGE SCALE GENOMIC DNA]</scope>
</reference>
<accession>A0ACB9R4P6</accession>
<name>A0ACB9R4P6_9MYRT</name>
<protein>
    <submittedName>
        <fullName evidence="1">Uncharacterized protein</fullName>
    </submittedName>
</protein>
<dbReference type="Proteomes" id="UP001057402">
    <property type="component" value="Chromosome 4"/>
</dbReference>
<evidence type="ECO:0000313" key="2">
    <source>
        <dbReference type="Proteomes" id="UP001057402"/>
    </source>
</evidence>
<sequence length="286" mass="32044">MHKKGPHTLGLSFWVVIQESSRFGSKFYTSLRSTDVVTLHPNVLCDTRIKFGAFMDASSSMGYDSIASGHYAKAVHPLSTNFGNSVLELSEDMVKDQTCFLSHLSQMLLSRLLFPLGCISKEEVRKLAIELYSPDVILVSRHYFSLDKRRHLFRVGSLKWLSGSPPANTVELRCKFIALPLMQTILFNFLHIFPGMDLGETWSWILQLRSLLGHFEDGKEVVAVVRIPEDDQGLASGQFAAFDQGKTCIGSGIILEAWDDKGFPVCTRALEYARMEESTSLGNQSR</sequence>
<evidence type="ECO:0000313" key="1">
    <source>
        <dbReference type="EMBL" id="KAI4373670.1"/>
    </source>
</evidence>
<dbReference type="EMBL" id="CM042883">
    <property type="protein sequence ID" value="KAI4373670.1"/>
    <property type="molecule type" value="Genomic_DNA"/>
</dbReference>
<keyword evidence="2" id="KW-1185">Reference proteome</keyword>
<comment type="caution">
    <text evidence="1">The sequence shown here is derived from an EMBL/GenBank/DDBJ whole genome shotgun (WGS) entry which is preliminary data.</text>
</comment>
<gene>
    <name evidence="1" type="ORF">MLD38_011771</name>
</gene>